<dbReference type="GO" id="GO:0004781">
    <property type="term" value="F:sulfate adenylyltransferase (ATP) activity"/>
    <property type="evidence" value="ECO:0007669"/>
    <property type="project" value="TreeGrafter"/>
</dbReference>
<reference evidence="3" key="1">
    <citation type="submission" date="2019-10" db="EMBL/GenBank/DDBJ databases">
        <title>Metagenomic sequencing of thiosulfate-disproportionating enrichment culture.</title>
        <authorList>
            <person name="Umezawa K."/>
            <person name="Kojima H."/>
            <person name="Fukui M."/>
        </authorList>
    </citation>
    <scope>NUCLEOTIDE SEQUENCE</scope>
    <source>
        <strain evidence="3">45J</strain>
    </source>
</reference>
<dbReference type="InterPro" id="IPR050512">
    <property type="entry name" value="Sulf_AdTrans/APS_kinase"/>
</dbReference>
<dbReference type="PANTHER" id="PTHR42700:SF1">
    <property type="entry name" value="SULFATE ADENYLYLTRANSFERASE"/>
    <property type="match status" value="1"/>
</dbReference>
<organism evidence="3">
    <name type="scientific">hot springs metagenome</name>
    <dbReference type="NCBI Taxonomy" id="433727"/>
    <lineage>
        <taxon>unclassified sequences</taxon>
        <taxon>metagenomes</taxon>
        <taxon>ecological metagenomes</taxon>
    </lineage>
</organism>
<dbReference type="GO" id="GO:0005737">
    <property type="term" value="C:cytoplasm"/>
    <property type="evidence" value="ECO:0007669"/>
    <property type="project" value="TreeGrafter"/>
</dbReference>
<dbReference type="InterPro" id="IPR059117">
    <property type="entry name" value="APS_kinase_dom"/>
</dbReference>
<dbReference type="PANTHER" id="PTHR42700">
    <property type="entry name" value="SULFATE ADENYLYLTRANSFERASE"/>
    <property type="match status" value="1"/>
</dbReference>
<comment type="caution">
    <text evidence="3">The sequence shown here is derived from an EMBL/GenBank/DDBJ whole genome shotgun (WGS) entry which is preliminary data.</text>
</comment>
<evidence type="ECO:0000313" key="3">
    <source>
        <dbReference type="EMBL" id="GER93246.1"/>
    </source>
</evidence>
<dbReference type="GO" id="GO:0010134">
    <property type="term" value="P:sulfate assimilation via adenylyl sulfate reduction"/>
    <property type="evidence" value="ECO:0007669"/>
    <property type="project" value="TreeGrafter"/>
</dbReference>
<dbReference type="SUPFAM" id="SSF52540">
    <property type="entry name" value="P-loop containing nucleoside triphosphate hydrolases"/>
    <property type="match status" value="1"/>
</dbReference>
<dbReference type="Pfam" id="PF01583">
    <property type="entry name" value="APS_kinase"/>
    <property type="match status" value="1"/>
</dbReference>
<evidence type="ECO:0000256" key="1">
    <source>
        <dbReference type="ARBA" id="ARBA00022679"/>
    </source>
</evidence>
<dbReference type="EMBL" id="BLAB01000001">
    <property type="protein sequence ID" value="GER93246.1"/>
    <property type="molecule type" value="Genomic_DNA"/>
</dbReference>
<keyword evidence="3" id="KW-0418">Kinase</keyword>
<protein>
    <submittedName>
        <fullName evidence="3">Adenylylsulfate kinase</fullName>
    </submittedName>
</protein>
<dbReference type="GO" id="GO:0019379">
    <property type="term" value="P:sulfate assimilation, phosphoadenylyl sulfate reduction by phosphoadenylyl-sulfate reductase (thioredoxin)"/>
    <property type="evidence" value="ECO:0007669"/>
    <property type="project" value="TreeGrafter"/>
</dbReference>
<name>A0A5J4L6R7_9ZZZZ</name>
<accession>A0A5J4L6R7</accession>
<dbReference type="AlphaFoldDB" id="A0A5J4L6R7"/>
<evidence type="ECO:0000259" key="2">
    <source>
        <dbReference type="Pfam" id="PF01583"/>
    </source>
</evidence>
<gene>
    <name evidence="3" type="ORF">A45J_0982</name>
</gene>
<dbReference type="Gene3D" id="3.40.50.300">
    <property type="entry name" value="P-loop containing nucleotide triphosphate hydrolases"/>
    <property type="match status" value="1"/>
</dbReference>
<feature type="domain" description="APS kinase" evidence="2">
    <location>
        <begin position="2"/>
        <end position="152"/>
    </location>
</feature>
<dbReference type="InterPro" id="IPR027417">
    <property type="entry name" value="P-loop_NTPase"/>
</dbReference>
<keyword evidence="1" id="KW-0808">Transferase</keyword>
<sequence length="174" mass="19866">MKGIVLWITGLPGSGKSTIADGIKDRFPDFVILRMDKLRKIVTPEPTYSEEEREIVYRCIVYMAKILSDLNHNVIIDATGNMRRWRELAREIIPNFAEIYLKCPLDICIKRETTRKKTRGAPKGIYKKGMAGWPIPGINVPYEEPLNPEITIQTDKTSVEEALSVIKSYIEKQG</sequence>
<proteinExistence type="predicted"/>
<dbReference type="GO" id="GO:0016301">
    <property type="term" value="F:kinase activity"/>
    <property type="evidence" value="ECO:0007669"/>
    <property type="project" value="UniProtKB-KW"/>
</dbReference>